<organism evidence="3 4">
    <name type="scientific">Falsiroseomonas stagni DSM 19981</name>
    <dbReference type="NCBI Taxonomy" id="1123062"/>
    <lineage>
        <taxon>Bacteria</taxon>
        <taxon>Pseudomonadati</taxon>
        <taxon>Pseudomonadota</taxon>
        <taxon>Alphaproteobacteria</taxon>
        <taxon>Acetobacterales</taxon>
        <taxon>Roseomonadaceae</taxon>
        <taxon>Falsiroseomonas</taxon>
    </lineage>
</organism>
<dbReference type="Gene3D" id="3.40.190.150">
    <property type="entry name" value="Bordetella uptake gene, domain 1"/>
    <property type="match status" value="1"/>
</dbReference>
<gene>
    <name evidence="3" type="ORF">SAMN02745775_1011070</name>
</gene>
<dbReference type="PANTHER" id="PTHR42928">
    <property type="entry name" value="TRICARBOXYLATE-BINDING PROTEIN"/>
    <property type="match status" value="1"/>
</dbReference>
<evidence type="ECO:0000256" key="2">
    <source>
        <dbReference type="SAM" id="SignalP"/>
    </source>
</evidence>
<feature type="signal peptide" evidence="2">
    <location>
        <begin position="1"/>
        <end position="23"/>
    </location>
</feature>
<dbReference type="InterPro" id="IPR042100">
    <property type="entry name" value="Bug_dom1"/>
</dbReference>
<sequence length="323" mass="33547">MPLIRRRALLTLPLATAAIPARAQDAWPNRPIRITAPFAPGGSADTLGRLVAQELQTALGQSVVVENRPGAGGVLGSLAVARAAPDGYSFVISGIASHVVAPAINSAAGFDPIKDFTHIAFLGGPPTVFIVNNNIPARNLAEFVALARGGQRFAFGSPGAGTHGHLFGIAFMNAGRFEMDHIPYRGAGAAMGDIIGGSVPAGSITLSSAAGAIRGGQVRALALTTATRARAFPDLPTFTEQGFPDLAAMTWFGLSGPAGLPAPIVDRLNREVVRAMALPRIRDRLEADATEAVSMTAAEYTRFIETETARWAPIARAAGVRAE</sequence>
<dbReference type="OrthoDB" id="7250553at2"/>
<comment type="similarity">
    <text evidence="1">Belongs to the UPF0065 (bug) family.</text>
</comment>
<accession>A0A1I3Y8N0</accession>
<dbReference type="EMBL" id="FOSQ01000001">
    <property type="protein sequence ID" value="SFK28208.1"/>
    <property type="molecule type" value="Genomic_DNA"/>
</dbReference>
<dbReference type="InterPro" id="IPR005064">
    <property type="entry name" value="BUG"/>
</dbReference>
<evidence type="ECO:0000313" key="3">
    <source>
        <dbReference type="EMBL" id="SFK28208.1"/>
    </source>
</evidence>
<dbReference type="Pfam" id="PF03401">
    <property type="entry name" value="TctC"/>
    <property type="match status" value="1"/>
</dbReference>
<dbReference type="Gene3D" id="3.40.190.10">
    <property type="entry name" value="Periplasmic binding protein-like II"/>
    <property type="match status" value="1"/>
</dbReference>
<keyword evidence="4" id="KW-1185">Reference proteome</keyword>
<dbReference type="AlphaFoldDB" id="A0A1I3Y8N0"/>
<dbReference type="SUPFAM" id="SSF53850">
    <property type="entry name" value="Periplasmic binding protein-like II"/>
    <property type="match status" value="1"/>
</dbReference>
<evidence type="ECO:0000256" key="1">
    <source>
        <dbReference type="ARBA" id="ARBA00006987"/>
    </source>
</evidence>
<dbReference type="PANTHER" id="PTHR42928:SF5">
    <property type="entry name" value="BLR1237 PROTEIN"/>
    <property type="match status" value="1"/>
</dbReference>
<dbReference type="RefSeq" id="WP_092956462.1">
    <property type="nucleotide sequence ID" value="NZ_FOSQ01000001.1"/>
</dbReference>
<proteinExistence type="inferred from homology"/>
<keyword evidence="2" id="KW-0732">Signal</keyword>
<reference evidence="3 4" key="1">
    <citation type="submission" date="2016-10" db="EMBL/GenBank/DDBJ databases">
        <authorList>
            <person name="de Groot N.N."/>
        </authorList>
    </citation>
    <scope>NUCLEOTIDE SEQUENCE [LARGE SCALE GENOMIC DNA]</scope>
    <source>
        <strain evidence="3 4">DSM 19981</strain>
    </source>
</reference>
<dbReference type="PIRSF" id="PIRSF017082">
    <property type="entry name" value="YflP"/>
    <property type="match status" value="1"/>
</dbReference>
<protein>
    <submittedName>
        <fullName evidence="3">Tripartite-type tricarboxylate transporter, receptor component TctC</fullName>
    </submittedName>
</protein>
<evidence type="ECO:0000313" key="4">
    <source>
        <dbReference type="Proteomes" id="UP000199473"/>
    </source>
</evidence>
<dbReference type="Proteomes" id="UP000199473">
    <property type="component" value="Unassembled WGS sequence"/>
</dbReference>
<dbReference type="STRING" id="1123062.SAMN02745775_1011070"/>
<keyword evidence="3" id="KW-0675">Receptor</keyword>
<name>A0A1I3Y8N0_9PROT</name>
<feature type="chain" id="PRO_5011624381" evidence="2">
    <location>
        <begin position="24"/>
        <end position="323"/>
    </location>
</feature>